<dbReference type="GO" id="GO:0005737">
    <property type="term" value="C:cytoplasm"/>
    <property type="evidence" value="ECO:0007669"/>
    <property type="project" value="UniProtKB-SubCell"/>
</dbReference>
<feature type="binding site" evidence="11">
    <location>
        <position position="42"/>
    </location>
    <ligand>
        <name>K(+)</name>
        <dbReference type="ChEBI" id="CHEBI:29103"/>
    </ligand>
</feature>
<feature type="domain" description="S-adenosylmethionine synthetase N-terminal" evidence="14">
    <location>
        <begin position="3"/>
        <end position="99"/>
    </location>
</feature>
<evidence type="ECO:0000259" key="15">
    <source>
        <dbReference type="Pfam" id="PF02772"/>
    </source>
</evidence>
<dbReference type="Gene3D" id="3.30.300.10">
    <property type="match status" value="3"/>
</dbReference>
<evidence type="ECO:0000256" key="10">
    <source>
        <dbReference type="ARBA" id="ARBA00022958"/>
    </source>
</evidence>
<evidence type="ECO:0000313" key="18">
    <source>
        <dbReference type="Proteomes" id="UP000050280"/>
    </source>
</evidence>
<dbReference type="GO" id="GO:0005524">
    <property type="term" value="F:ATP binding"/>
    <property type="evidence" value="ECO:0007669"/>
    <property type="project" value="UniProtKB-UniRule"/>
</dbReference>
<evidence type="ECO:0000256" key="12">
    <source>
        <dbReference type="RuleBase" id="RU000542"/>
    </source>
</evidence>
<keyword evidence="18" id="KW-1185">Reference proteome</keyword>
<comment type="pathway">
    <text evidence="1 11">Amino-acid biosynthesis; S-adenosyl-L-methionine biosynthesis; S-adenosyl-L-methionine from L-methionine: step 1/1.</text>
</comment>
<dbReference type="PROSITE" id="PS00376">
    <property type="entry name" value="ADOMET_SYNTHASE_1"/>
    <property type="match status" value="1"/>
</dbReference>
<feature type="domain" description="S-adenosylmethionine synthetase central" evidence="15">
    <location>
        <begin position="113"/>
        <end position="242"/>
    </location>
</feature>
<dbReference type="EMBL" id="LDJX01000002">
    <property type="protein sequence ID" value="KPM32427.1"/>
    <property type="molecule type" value="Genomic_DNA"/>
</dbReference>
<comment type="similarity">
    <text evidence="2 11 13">Belongs to the AdoMet synthase family.</text>
</comment>
<comment type="cofactor">
    <cofactor evidence="11">
        <name>Mg(2+)</name>
        <dbReference type="ChEBI" id="CHEBI:18420"/>
    </cofactor>
    <text evidence="11">Binds 2 divalent ions per subunit.</text>
</comment>
<evidence type="ECO:0000259" key="14">
    <source>
        <dbReference type="Pfam" id="PF00438"/>
    </source>
</evidence>
<evidence type="ECO:0000256" key="13">
    <source>
        <dbReference type="RuleBase" id="RU004462"/>
    </source>
</evidence>
<dbReference type="EC" id="2.5.1.6" evidence="11"/>
<evidence type="ECO:0000256" key="4">
    <source>
        <dbReference type="ARBA" id="ARBA00022563"/>
    </source>
</evidence>
<gene>
    <name evidence="11" type="primary">metK</name>
    <name evidence="17" type="ORF">I595_843</name>
</gene>
<dbReference type="Pfam" id="PF02773">
    <property type="entry name" value="S-AdoMet_synt_C"/>
    <property type="match status" value="1"/>
</dbReference>
<dbReference type="GO" id="GO:0006556">
    <property type="term" value="P:S-adenosylmethionine biosynthetic process"/>
    <property type="evidence" value="ECO:0007669"/>
    <property type="project" value="UniProtKB-UniRule"/>
</dbReference>
<feature type="binding site" description="in other chain" evidence="11">
    <location>
        <position position="281"/>
    </location>
    <ligand>
        <name>L-methionine</name>
        <dbReference type="ChEBI" id="CHEBI:57844"/>
        <note>ligand shared between two neighboring subunits</note>
    </ligand>
</feature>
<dbReference type="RefSeq" id="WP_054558654.1">
    <property type="nucleotide sequence ID" value="NZ_LDJX01000002.1"/>
</dbReference>
<feature type="binding site" description="in other chain" evidence="11">
    <location>
        <begin position="164"/>
        <end position="166"/>
    </location>
    <ligand>
        <name>ATP</name>
        <dbReference type="ChEBI" id="CHEBI:30616"/>
        <note>ligand shared between two neighboring subunits</note>
    </ligand>
</feature>
<keyword evidence="9 11" id="KW-0460">Magnesium</keyword>
<name>A0A0P7AWN8_9FLAO</name>
<feature type="binding site" description="in other chain" evidence="11">
    <location>
        <position position="14"/>
    </location>
    <ligand>
        <name>ATP</name>
        <dbReference type="ChEBI" id="CHEBI:30616"/>
        <note>ligand shared between two neighboring subunits</note>
    </ligand>
</feature>
<dbReference type="FunFam" id="3.30.300.10:FF:000020">
    <property type="entry name" value="S-adenosylmethionine synthase"/>
    <property type="match status" value="1"/>
</dbReference>
<comment type="subcellular location">
    <subcellularLocation>
        <location evidence="11 12">Cytoplasm</location>
    </subcellularLocation>
</comment>
<evidence type="ECO:0000256" key="9">
    <source>
        <dbReference type="ARBA" id="ARBA00022842"/>
    </source>
</evidence>
<dbReference type="CDD" id="cd18079">
    <property type="entry name" value="S-AdoMet_synt"/>
    <property type="match status" value="1"/>
</dbReference>
<proteinExistence type="inferred from homology"/>
<feature type="binding site" evidence="11">
    <location>
        <position position="250"/>
    </location>
    <ligand>
        <name>L-methionine</name>
        <dbReference type="ChEBI" id="CHEBI:57844"/>
        <note>ligand shared between two neighboring subunits</note>
    </ligand>
</feature>
<dbReference type="SUPFAM" id="SSF55973">
    <property type="entry name" value="S-adenosylmethionine synthetase"/>
    <property type="match status" value="3"/>
</dbReference>
<keyword evidence="6 11" id="KW-0479">Metal-binding</keyword>
<feature type="binding site" description="in other chain" evidence="11">
    <location>
        <begin position="241"/>
        <end position="242"/>
    </location>
    <ligand>
        <name>ATP</name>
        <dbReference type="ChEBI" id="CHEBI:30616"/>
        <note>ligand shared between two neighboring subunits</note>
    </ligand>
</feature>
<dbReference type="STRING" id="1300341.I595_843"/>
<reference evidence="17 18" key="1">
    <citation type="submission" date="2015-09" db="EMBL/GenBank/DDBJ databases">
        <title>Genome sequence of the marine flavobacterium Croceitalea dokdonensis DOKDO 023 that contains proton- and sodium-pumping rhodopsins.</title>
        <authorList>
            <person name="Kwon S.-K."/>
            <person name="Lee H.K."/>
            <person name="Kwak M.-J."/>
            <person name="Kim J.F."/>
        </authorList>
    </citation>
    <scope>NUCLEOTIDE SEQUENCE [LARGE SCALE GENOMIC DNA]</scope>
    <source>
        <strain evidence="17 18">DOKDO 023</strain>
    </source>
</reference>
<comment type="subunit">
    <text evidence="11">Homotetramer; dimer of dimers.</text>
</comment>
<dbReference type="GO" id="GO:0004478">
    <property type="term" value="F:methionine adenosyltransferase activity"/>
    <property type="evidence" value="ECO:0007669"/>
    <property type="project" value="UniProtKB-UniRule"/>
</dbReference>
<evidence type="ECO:0000256" key="2">
    <source>
        <dbReference type="ARBA" id="ARBA00009685"/>
    </source>
</evidence>
<evidence type="ECO:0000256" key="6">
    <source>
        <dbReference type="ARBA" id="ARBA00022723"/>
    </source>
</evidence>
<dbReference type="InterPro" id="IPR022630">
    <property type="entry name" value="S-AdoMet_synt_C"/>
</dbReference>
<keyword evidence="8 11" id="KW-0067">ATP-binding</keyword>
<keyword evidence="5 11" id="KW-0808">Transferase</keyword>
<dbReference type="InterPro" id="IPR022631">
    <property type="entry name" value="ADOMET_SYNTHASE_CS"/>
</dbReference>
<keyword evidence="3 11" id="KW-0963">Cytoplasm</keyword>
<feature type="binding site" description="in other chain" evidence="11">
    <location>
        <position position="55"/>
    </location>
    <ligand>
        <name>L-methionine</name>
        <dbReference type="ChEBI" id="CHEBI:57844"/>
        <note>ligand shared between two neighboring subunits</note>
    </ligand>
</feature>
<dbReference type="Pfam" id="PF00438">
    <property type="entry name" value="S-AdoMet_synt_N"/>
    <property type="match status" value="1"/>
</dbReference>
<keyword evidence="7 11" id="KW-0547">Nucleotide-binding</keyword>
<dbReference type="InterPro" id="IPR022629">
    <property type="entry name" value="S-AdoMet_synt_central"/>
</dbReference>
<feature type="region of interest" description="Flexible loop" evidence="11">
    <location>
        <begin position="98"/>
        <end position="108"/>
    </location>
</feature>
<dbReference type="Pfam" id="PF02772">
    <property type="entry name" value="S-AdoMet_synt_M"/>
    <property type="match status" value="1"/>
</dbReference>
<evidence type="ECO:0000256" key="3">
    <source>
        <dbReference type="ARBA" id="ARBA00022490"/>
    </source>
</evidence>
<dbReference type="PROSITE" id="PS00377">
    <property type="entry name" value="ADOMET_SYNTHASE_2"/>
    <property type="match status" value="1"/>
</dbReference>
<evidence type="ECO:0000256" key="1">
    <source>
        <dbReference type="ARBA" id="ARBA00005224"/>
    </source>
</evidence>
<keyword evidence="4 11" id="KW-0554">One-carbon metabolism</keyword>
<feature type="binding site" description="in other chain" evidence="11">
    <location>
        <begin position="256"/>
        <end position="257"/>
    </location>
    <ligand>
        <name>ATP</name>
        <dbReference type="ChEBI" id="CHEBI:30616"/>
        <note>ligand shared between two neighboring subunits</note>
    </ligand>
</feature>
<dbReference type="PIRSF" id="PIRSF000497">
    <property type="entry name" value="MAT"/>
    <property type="match status" value="1"/>
</dbReference>
<dbReference type="UniPathway" id="UPA00315">
    <property type="reaction ID" value="UER00080"/>
</dbReference>
<comment type="caution">
    <text evidence="17">The sequence shown here is derived from an EMBL/GenBank/DDBJ whole genome shotgun (WGS) entry which is preliminary data.</text>
</comment>
<dbReference type="GO" id="GO:0000287">
    <property type="term" value="F:magnesium ion binding"/>
    <property type="evidence" value="ECO:0007669"/>
    <property type="project" value="UniProtKB-UniRule"/>
</dbReference>
<dbReference type="Proteomes" id="UP000050280">
    <property type="component" value="Unassembled WGS sequence"/>
</dbReference>
<organism evidence="17 18">
    <name type="scientific">Croceitalea dokdonensis DOKDO 023</name>
    <dbReference type="NCBI Taxonomy" id="1300341"/>
    <lineage>
        <taxon>Bacteria</taxon>
        <taxon>Pseudomonadati</taxon>
        <taxon>Bacteroidota</taxon>
        <taxon>Flavobacteriia</taxon>
        <taxon>Flavobacteriales</taxon>
        <taxon>Flavobacteriaceae</taxon>
        <taxon>Croceitalea</taxon>
    </lineage>
</organism>
<feature type="binding site" evidence="11">
    <location>
        <position position="273"/>
    </location>
    <ligand>
        <name>ATP</name>
        <dbReference type="ChEBI" id="CHEBI:30616"/>
        <note>ligand shared between two neighboring subunits</note>
    </ligand>
</feature>
<comment type="catalytic activity">
    <reaction evidence="11">
        <text>L-methionine + ATP + H2O = S-adenosyl-L-methionine + phosphate + diphosphate</text>
        <dbReference type="Rhea" id="RHEA:21080"/>
        <dbReference type="ChEBI" id="CHEBI:15377"/>
        <dbReference type="ChEBI" id="CHEBI:30616"/>
        <dbReference type="ChEBI" id="CHEBI:33019"/>
        <dbReference type="ChEBI" id="CHEBI:43474"/>
        <dbReference type="ChEBI" id="CHEBI:57844"/>
        <dbReference type="ChEBI" id="CHEBI:59789"/>
        <dbReference type="EC" id="2.5.1.6"/>
    </reaction>
</comment>
<dbReference type="PATRIC" id="fig|1300341.3.peg.1062"/>
<dbReference type="InterPro" id="IPR022636">
    <property type="entry name" value="S-AdoMet_synthetase_sfam"/>
</dbReference>
<feature type="binding site" description="in other chain" evidence="11">
    <location>
        <position position="98"/>
    </location>
    <ligand>
        <name>L-methionine</name>
        <dbReference type="ChEBI" id="CHEBI:57844"/>
        <note>ligand shared between two neighboring subunits</note>
    </ligand>
</feature>
<protein>
    <recommendedName>
        <fullName evidence="11">S-adenosylmethionine synthase</fullName>
        <shortName evidence="11">AdoMet synthase</shortName>
        <ecNumber evidence="11">2.5.1.6</ecNumber>
    </recommendedName>
    <alternativeName>
        <fullName evidence="11">MAT</fullName>
    </alternativeName>
    <alternativeName>
        <fullName evidence="11">Methionine adenosyltransferase</fullName>
    </alternativeName>
</protein>
<dbReference type="AlphaFoldDB" id="A0A0P7AWN8"/>
<feature type="binding site" evidence="11">
    <location>
        <position position="250"/>
    </location>
    <ligand>
        <name>ATP</name>
        <dbReference type="ChEBI" id="CHEBI:30616"/>
        <note>ligand shared between two neighboring subunits</note>
    </ligand>
</feature>
<dbReference type="PANTHER" id="PTHR11964">
    <property type="entry name" value="S-ADENOSYLMETHIONINE SYNTHETASE"/>
    <property type="match status" value="1"/>
</dbReference>
<evidence type="ECO:0000256" key="8">
    <source>
        <dbReference type="ARBA" id="ARBA00022840"/>
    </source>
</evidence>
<dbReference type="OrthoDB" id="9801686at2"/>
<comment type="function">
    <text evidence="11">Catalyzes the formation of S-adenosylmethionine (AdoMet) from methionine and ATP. The overall synthetic reaction is composed of two sequential steps, AdoMet formation and the subsequent tripolyphosphate hydrolysis which occurs prior to release of AdoMet from the enzyme.</text>
</comment>
<evidence type="ECO:0000259" key="16">
    <source>
        <dbReference type="Pfam" id="PF02773"/>
    </source>
</evidence>
<feature type="binding site" evidence="11">
    <location>
        <position position="277"/>
    </location>
    <ligand>
        <name>ATP</name>
        <dbReference type="ChEBI" id="CHEBI:30616"/>
        <note>ligand shared between two neighboring subunits</note>
    </ligand>
</feature>
<dbReference type="InterPro" id="IPR022628">
    <property type="entry name" value="S-AdoMet_synt_N"/>
</dbReference>
<accession>A0A0P7AWN8</accession>
<evidence type="ECO:0000256" key="5">
    <source>
        <dbReference type="ARBA" id="ARBA00022679"/>
    </source>
</evidence>
<evidence type="ECO:0000256" key="7">
    <source>
        <dbReference type="ARBA" id="ARBA00022741"/>
    </source>
</evidence>
<comment type="cofactor">
    <cofactor evidence="11">
        <name>K(+)</name>
        <dbReference type="ChEBI" id="CHEBI:29103"/>
    </cofactor>
    <text evidence="11">Binds 1 potassium ion per subunit.</text>
</comment>
<dbReference type="InterPro" id="IPR002133">
    <property type="entry name" value="S-AdoMet_synthetase"/>
</dbReference>
<feature type="binding site" evidence="11">
    <location>
        <position position="16"/>
    </location>
    <ligand>
        <name>Mg(2+)</name>
        <dbReference type="ChEBI" id="CHEBI:18420"/>
    </ligand>
</feature>
<evidence type="ECO:0000256" key="11">
    <source>
        <dbReference type="HAMAP-Rule" id="MF_00086"/>
    </source>
</evidence>
<dbReference type="NCBIfam" id="TIGR01034">
    <property type="entry name" value="metK"/>
    <property type="match status" value="1"/>
</dbReference>
<sequence length="417" mass="45752">MPYLFTSESVSEGHPDKVSDQISDALLDNFLAFDAQSKVACETLVTTGQVVLAGEVKSDTYLDVQTIARDVINKIGYTKGEYQFSGDSCGVISLIHEQSQDINQGVDRGSKEEQGAGDQGMMFGYATKETENYMPLALDISHKILQVLADLRRDGTEIPYLRPDAKAQVTIEYSDDNVPQRIDTIVVSTQHDNFDEDEKMLSKIKSDIISILMPRVIAQFPERVQRLFTNKITYHVNPTGKFVIGGPHGDTGLTGRKIIVDTYGGKGAHGGGAFSGKDPSKVDRSAAYAARHAAKNLVAAGVANEILVQVSYAIGVVEPTSIFVDTYGTANVGLSDGQIAKKVAALFDMRPFAIEERLKLRNPIYLETAAYGHMGKRPELVTKVFESPYNGRIEKEVELFTWEKLDRVEDVKAAFGL</sequence>
<keyword evidence="10 11" id="KW-0630">Potassium</keyword>
<feature type="domain" description="S-adenosylmethionine synthetase C-terminal" evidence="16">
    <location>
        <begin position="244"/>
        <end position="377"/>
    </location>
</feature>
<dbReference type="HAMAP" id="MF_00086">
    <property type="entry name" value="S_AdoMet_synth1"/>
    <property type="match status" value="1"/>
</dbReference>
<evidence type="ECO:0000313" key="17">
    <source>
        <dbReference type="EMBL" id="KPM32427.1"/>
    </source>
</evidence>
<dbReference type="GO" id="GO:0006730">
    <property type="term" value="P:one-carbon metabolic process"/>
    <property type="evidence" value="ECO:0007669"/>
    <property type="project" value="UniProtKB-KW"/>
</dbReference>